<feature type="binding site" evidence="4">
    <location>
        <position position="310"/>
    </location>
    <ligand>
        <name>Mn(2+)</name>
        <dbReference type="ChEBI" id="CHEBI:29035"/>
        <label>2</label>
    </ligand>
</feature>
<comment type="subcellular location">
    <subcellularLocation>
        <location evidence="4">Cytoplasm</location>
    </subcellularLocation>
</comment>
<dbReference type="InterPro" id="IPR010045">
    <property type="entry name" value="DeoB"/>
</dbReference>
<comment type="similarity">
    <text evidence="1 4">Belongs to the phosphopentomutase family.</text>
</comment>
<name>A0A4R3JDY7_9PROT</name>
<dbReference type="AlphaFoldDB" id="A0A4R3JDY7"/>
<dbReference type="GO" id="GO:0008973">
    <property type="term" value="F:phosphopentomutase activity"/>
    <property type="evidence" value="ECO:0007669"/>
    <property type="project" value="UniProtKB-UniRule"/>
</dbReference>
<evidence type="ECO:0000256" key="1">
    <source>
        <dbReference type="ARBA" id="ARBA00010373"/>
    </source>
</evidence>
<dbReference type="Proteomes" id="UP000295304">
    <property type="component" value="Unassembled WGS sequence"/>
</dbReference>
<reference evidence="7 8" key="1">
    <citation type="submission" date="2019-03" db="EMBL/GenBank/DDBJ databases">
        <title>Genomic Encyclopedia of Type Strains, Phase IV (KMG-IV): sequencing the most valuable type-strain genomes for metagenomic binning, comparative biology and taxonomic classification.</title>
        <authorList>
            <person name="Goeker M."/>
        </authorList>
    </citation>
    <scope>NUCLEOTIDE SEQUENCE [LARGE SCALE GENOMIC DNA]</scope>
    <source>
        <strain evidence="7 8">DSM 101688</strain>
    </source>
</reference>
<dbReference type="NCBIfam" id="NF003766">
    <property type="entry name" value="PRK05362.1"/>
    <property type="match status" value="1"/>
</dbReference>
<dbReference type="Gene3D" id="3.30.70.1250">
    <property type="entry name" value="Phosphopentomutase"/>
    <property type="match status" value="1"/>
</dbReference>
<keyword evidence="8" id="KW-1185">Reference proteome</keyword>
<sequence>MSRAFIIVIDSFGIGGAPDAAAFGDAGADTLGHIAQACAAGEADIPGVRRGPLALPHLTRLGLARAALASSGEASLGVDPKTPVGGAYGYAREKSVGKDTPSGHWEMAGLPVMFAWGVFPRTVPCFPAEVTDALIARCALPGILGNRHASGTEILKDLGEEHIHSAKPICYTSADSVFQIAAHEDHFGLARLYAVCETAQEILKPLSIGRVIARPFVGETAATFKRTAHRRDYTVPPHGPTLLDHVRDAGGEVISIGKIADIFAHKGIGRAVKADDTDGLIDATVAAGRTAPDGALVFTNLVDFDSVYGHRRDVAGYAQALEAFDRRIPELEAMLRPGDLCVLSADHGCDPTWPGSDHTRENIPVLFFGPDVAPADLGGRDTFADIGQTVARHLGVEGLAHGVDCLAGRGVDEK</sequence>
<dbReference type="PIRSF" id="PIRSF001491">
    <property type="entry name" value="Ppentomutase"/>
    <property type="match status" value="1"/>
</dbReference>
<feature type="binding site" evidence="4">
    <location>
        <position position="10"/>
    </location>
    <ligand>
        <name>Mn(2+)</name>
        <dbReference type="ChEBI" id="CHEBI:29035"/>
        <label>1</label>
    </ligand>
</feature>
<dbReference type="UniPathway" id="UPA00087">
    <property type="reaction ID" value="UER00173"/>
</dbReference>
<feature type="binding site" evidence="4">
    <location>
        <position position="305"/>
    </location>
    <ligand>
        <name>Mn(2+)</name>
        <dbReference type="ChEBI" id="CHEBI:29035"/>
        <label>2</label>
    </ligand>
</feature>
<proteinExistence type="inferred from homology"/>
<evidence type="ECO:0000256" key="4">
    <source>
        <dbReference type="HAMAP-Rule" id="MF_00740"/>
    </source>
</evidence>
<keyword evidence="2 4" id="KW-0479">Metal-binding</keyword>
<dbReference type="HAMAP" id="MF_00740">
    <property type="entry name" value="Phosphopentomut"/>
    <property type="match status" value="1"/>
</dbReference>
<dbReference type="InterPro" id="IPR006124">
    <property type="entry name" value="Metalloenzyme"/>
</dbReference>
<dbReference type="GO" id="GO:0005829">
    <property type="term" value="C:cytosol"/>
    <property type="evidence" value="ECO:0007669"/>
    <property type="project" value="TreeGrafter"/>
</dbReference>
<dbReference type="CDD" id="cd16009">
    <property type="entry name" value="PPM"/>
    <property type="match status" value="1"/>
</dbReference>
<comment type="caution">
    <text evidence="7">The sequence shown here is derived from an EMBL/GenBank/DDBJ whole genome shotgun (WGS) entry which is preliminary data.</text>
</comment>
<evidence type="ECO:0000313" key="8">
    <source>
        <dbReference type="Proteomes" id="UP000295304"/>
    </source>
</evidence>
<dbReference type="Pfam" id="PF01676">
    <property type="entry name" value="Metalloenzyme"/>
    <property type="match status" value="1"/>
</dbReference>
<evidence type="ECO:0000256" key="3">
    <source>
        <dbReference type="ARBA" id="ARBA00023211"/>
    </source>
</evidence>
<comment type="pathway">
    <text evidence="4">Carbohydrate degradation; 2-deoxy-D-ribose 1-phosphate degradation; D-glyceraldehyde 3-phosphate and acetaldehyde from 2-deoxy-alpha-D-ribose 1-phosphate: step 1/2.</text>
</comment>
<comment type="catalytic activity">
    <reaction evidence="4">
        <text>2-deoxy-alpha-D-ribose 1-phosphate = 2-deoxy-D-ribose 5-phosphate</text>
        <dbReference type="Rhea" id="RHEA:27658"/>
        <dbReference type="ChEBI" id="CHEBI:57259"/>
        <dbReference type="ChEBI" id="CHEBI:62877"/>
        <dbReference type="EC" id="5.4.2.7"/>
    </reaction>
</comment>
<dbReference type="GO" id="GO:0006018">
    <property type="term" value="P:2-deoxyribose 1-phosphate catabolic process"/>
    <property type="evidence" value="ECO:0007669"/>
    <property type="project" value="UniProtKB-UniRule"/>
</dbReference>
<dbReference type="GO" id="GO:0030145">
    <property type="term" value="F:manganese ion binding"/>
    <property type="evidence" value="ECO:0007669"/>
    <property type="project" value="UniProtKB-UniRule"/>
</dbReference>
<comment type="function">
    <text evidence="4">Isomerase that catalyzes the conversion of deoxy-ribose 1-phosphate (dRib-1-P) and ribose 1-phosphate (Rib-1-P) to deoxy-ribose 5-phosphate (dRib-5-P) and ribose 5-phosphate (Rib-5-P), respectively.</text>
</comment>
<comment type="catalytic activity">
    <reaction evidence="4">
        <text>alpha-D-ribose 1-phosphate = D-ribose 5-phosphate</text>
        <dbReference type="Rhea" id="RHEA:18793"/>
        <dbReference type="ChEBI" id="CHEBI:57720"/>
        <dbReference type="ChEBI" id="CHEBI:78346"/>
        <dbReference type="EC" id="5.4.2.7"/>
    </reaction>
</comment>
<dbReference type="InterPro" id="IPR017850">
    <property type="entry name" value="Alkaline_phosphatase_core_sf"/>
</dbReference>
<comment type="cofactor">
    <cofactor evidence="4">
        <name>Mn(2+)</name>
        <dbReference type="ChEBI" id="CHEBI:29035"/>
    </cofactor>
    <text evidence="4">Binds 2 manganese ions.</text>
</comment>
<evidence type="ECO:0000256" key="5">
    <source>
        <dbReference type="NCBIfam" id="TIGR01696"/>
    </source>
</evidence>
<gene>
    <name evidence="4" type="primary">deoB</name>
    <name evidence="7" type="ORF">EDD55_10221</name>
</gene>
<dbReference type="PANTHER" id="PTHR21110">
    <property type="entry name" value="PHOSPHOPENTOMUTASE"/>
    <property type="match status" value="1"/>
</dbReference>
<dbReference type="GO" id="GO:0000287">
    <property type="term" value="F:magnesium ion binding"/>
    <property type="evidence" value="ECO:0007669"/>
    <property type="project" value="UniProtKB-UniRule"/>
</dbReference>
<keyword evidence="4" id="KW-0413">Isomerase</keyword>
<protein>
    <recommendedName>
        <fullName evidence="4 5">Phosphopentomutase</fullName>
        <ecNumber evidence="4 5">5.4.2.7</ecNumber>
    </recommendedName>
    <alternativeName>
        <fullName evidence="4">Phosphodeoxyribomutase</fullName>
    </alternativeName>
</protein>
<dbReference type="PANTHER" id="PTHR21110:SF0">
    <property type="entry name" value="PHOSPHOPENTOMUTASE"/>
    <property type="match status" value="1"/>
</dbReference>
<feature type="domain" description="Metalloenzyme" evidence="6">
    <location>
        <begin position="3"/>
        <end position="397"/>
    </location>
</feature>
<evidence type="ECO:0000313" key="7">
    <source>
        <dbReference type="EMBL" id="TCS63984.1"/>
    </source>
</evidence>
<feature type="binding site" evidence="4">
    <location>
        <position position="347"/>
    </location>
    <ligand>
        <name>Mn(2+)</name>
        <dbReference type="ChEBI" id="CHEBI:29035"/>
        <label>1</label>
    </ligand>
</feature>
<organism evidence="7 8">
    <name type="scientific">Varunaivibrio sulfuroxidans</name>
    <dbReference type="NCBI Taxonomy" id="1773489"/>
    <lineage>
        <taxon>Bacteria</taxon>
        <taxon>Pseudomonadati</taxon>
        <taxon>Pseudomonadota</taxon>
        <taxon>Alphaproteobacteria</taxon>
        <taxon>Rhodospirillales</taxon>
        <taxon>Magnetovibrionaceae</taxon>
        <taxon>Varunaivibrio</taxon>
    </lineage>
</organism>
<dbReference type="EC" id="5.4.2.7" evidence="4 5"/>
<keyword evidence="3 4" id="KW-0464">Manganese</keyword>
<feature type="binding site" evidence="4">
    <location>
        <position position="358"/>
    </location>
    <ligand>
        <name>Mn(2+)</name>
        <dbReference type="ChEBI" id="CHEBI:29035"/>
        <label>2</label>
    </ligand>
</feature>
<dbReference type="OrthoDB" id="9769930at2"/>
<dbReference type="EMBL" id="SLZW01000002">
    <property type="protein sequence ID" value="TCS63984.1"/>
    <property type="molecule type" value="Genomic_DNA"/>
</dbReference>
<dbReference type="Gene3D" id="3.40.720.10">
    <property type="entry name" value="Alkaline Phosphatase, subunit A"/>
    <property type="match status" value="1"/>
</dbReference>
<dbReference type="SUPFAM" id="SSF53649">
    <property type="entry name" value="Alkaline phosphatase-like"/>
    <property type="match status" value="1"/>
</dbReference>
<feature type="binding site" evidence="4">
    <location>
        <position position="346"/>
    </location>
    <ligand>
        <name>Mn(2+)</name>
        <dbReference type="ChEBI" id="CHEBI:29035"/>
        <label>1</label>
    </ligand>
</feature>
<dbReference type="NCBIfam" id="TIGR01696">
    <property type="entry name" value="deoB"/>
    <property type="match status" value="1"/>
</dbReference>
<dbReference type="GO" id="GO:0006015">
    <property type="term" value="P:5-phosphoribose 1-diphosphate biosynthetic process"/>
    <property type="evidence" value="ECO:0007669"/>
    <property type="project" value="UniProtKB-UniPathway"/>
</dbReference>
<evidence type="ECO:0000259" key="6">
    <source>
        <dbReference type="Pfam" id="PF01676"/>
    </source>
</evidence>
<keyword evidence="4" id="KW-0963">Cytoplasm</keyword>
<dbReference type="GO" id="GO:0043094">
    <property type="term" value="P:metabolic compound salvage"/>
    <property type="evidence" value="ECO:0007669"/>
    <property type="project" value="UniProtKB-UniRule"/>
</dbReference>
<dbReference type="InterPro" id="IPR024052">
    <property type="entry name" value="Phosphopentomutase_DeoB_cap_sf"/>
</dbReference>
<dbReference type="SUPFAM" id="SSF143856">
    <property type="entry name" value="DeoB insert domain-like"/>
    <property type="match status" value="1"/>
</dbReference>
<dbReference type="RefSeq" id="WP_132937959.1">
    <property type="nucleotide sequence ID" value="NZ_CP119676.1"/>
</dbReference>
<accession>A0A4R3JDY7</accession>
<dbReference type="GO" id="GO:0009117">
    <property type="term" value="P:nucleotide metabolic process"/>
    <property type="evidence" value="ECO:0007669"/>
    <property type="project" value="UniProtKB-UniRule"/>
</dbReference>
<evidence type="ECO:0000256" key="2">
    <source>
        <dbReference type="ARBA" id="ARBA00022723"/>
    </source>
</evidence>